<keyword evidence="3" id="KW-1185">Reference proteome</keyword>
<evidence type="ECO:0000313" key="2">
    <source>
        <dbReference type="EMBL" id="QTD97015.1"/>
    </source>
</evidence>
<protein>
    <submittedName>
        <fullName evidence="2">Uncharacterized protein</fullName>
    </submittedName>
</protein>
<feature type="compositionally biased region" description="Polar residues" evidence="1">
    <location>
        <begin position="1"/>
        <end position="15"/>
    </location>
</feature>
<dbReference type="Proteomes" id="UP000663908">
    <property type="component" value="Chromosome"/>
</dbReference>
<reference evidence="2 3" key="1">
    <citation type="submission" date="2021-03" db="EMBL/GenBank/DDBJ databases">
        <title>Complete genome sequence of Streptomyces cyanogenus S136, producer of anticancer angucycline landomycin A.</title>
        <authorList>
            <person name="Hrab P."/>
            <person name="Ruckert C."/>
            <person name="Busche T."/>
            <person name="Ostash I."/>
            <person name="Kalinowski J."/>
            <person name="Fedorenko V."/>
            <person name="Yushchuk O."/>
            <person name="Ostash B."/>
        </authorList>
    </citation>
    <scope>NUCLEOTIDE SEQUENCE [LARGE SCALE GENOMIC DNA]</scope>
    <source>
        <strain evidence="2 3">S136</strain>
    </source>
</reference>
<proteinExistence type="predicted"/>
<feature type="region of interest" description="Disordered" evidence="1">
    <location>
        <begin position="1"/>
        <end position="20"/>
    </location>
</feature>
<accession>A0ABX7TK07</accession>
<dbReference type="EMBL" id="CP071839">
    <property type="protein sequence ID" value="QTD97015.1"/>
    <property type="molecule type" value="Genomic_DNA"/>
</dbReference>
<name>A0ABX7TK07_STRCY</name>
<sequence>MSQTSRQNPDGTWSPAQPLPLTRDFDAEVYGTGPWTWIAYRAGVEAASGRARTKFGLRVALLRARVRTARPAQPAV</sequence>
<gene>
    <name evidence="2" type="ORF">S1361_06600</name>
</gene>
<evidence type="ECO:0000313" key="3">
    <source>
        <dbReference type="Proteomes" id="UP000663908"/>
    </source>
</evidence>
<organism evidence="2 3">
    <name type="scientific">Streptomyces cyanogenus</name>
    <dbReference type="NCBI Taxonomy" id="80860"/>
    <lineage>
        <taxon>Bacteria</taxon>
        <taxon>Bacillati</taxon>
        <taxon>Actinomycetota</taxon>
        <taxon>Actinomycetes</taxon>
        <taxon>Kitasatosporales</taxon>
        <taxon>Streptomycetaceae</taxon>
        <taxon>Streptomyces</taxon>
    </lineage>
</organism>
<evidence type="ECO:0000256" key="1">
    <source>
        <dbReference type="SAM" id="MobiDB-lite"/>
    </source>
</evidence>